<dbReference type="PANTHER" id="PTHR11042">
    <property type="entry name" value="EUKARYOTIC TRANSLATION INITIATION FACTOR 2-ALPHA KINASE EIF2-ALPHA KINASE -RELATED"/>
    <property type="match status" value="1"/>
</dbReference>
<name>A0A8H4IUM5_9PEZI</name>
<keyword evidence="3" id="KW-0418">Kinase</keyword>
<keyword evidence="10" id="KW-1185">Reference proteome</keyword>
<dbReference type="PROSITE" id="PS00108">
    <property type="entry name" value="PROTEIN_KINASE_ST"/>
    <property type="match status" value="1"/>
</dbReference>
<dbReference type="Pfam" id="PF00069">
    <property type="entry name" value="Pkinase"/>
    <property type="match status" value="2"/>
</dbReference>
<feature type="region of interest" description="Disordered" evidence="7">
    <location>
        <begin position="1"/>
        <end position="48"/>
    </location>
</feature>
<sequence length="753" mass="83779">MSSQFFRSPLDETSSQTDSSSADDDDQDEVSRAPDTSEGPNAPSNVYDLARTRSAASTSIEELSRSLPTNQIGGQQVDHREGVIHALLERNCILEAVEELNKKADPKRGRPYTKDDPEVKAHAKAMFFKVASSLAAHGISTSGFHQDEFKPLRDNYNQALDVVKDRSEGAIERLRQKSPPRNIFRSSSTLELSNHPYNGNTSPSQRSPIRYGPMPPSDPRDILQSIVGHHHPLLSHSFSMASFCNLNVIGKGGYGTVFSGFHPIDGGCYAIKQIPLSATRIRNIRNRGQAELDALLKEVRAMQGFDHPNIVRYHSAWLERPSSNIHHLVKSNRKLLEFGSTNMSTDMESSEAPATTSGLEQTFNSGLHLSDHGDGILFGEDSVSHEQVQHDYHLNVPRRRRQSHLNSSSPAKSAKSDSELGSPPGLLSPLKQARRRRESHATTLSSSVSKKSFVLSAEDEFDEEVERDFGNLALSSPRENSFDMDIVFEDDYHPPQHHRPDVRTPRSSNVTQMNLALHIQMALYPMTLADYLKTEPDLVGSESGSNDGKPKHTHCFHMKPSLQILLAILDGVEYLHARNMVHRDLKPANIFLSPCEEAYRHKGHVHIGICKECAKTGASRDLQMQVRIGDFGLVTELARPEGHQNHGPEKAVGTEFYRPPIPSRQASEKLDVFSLGVIAFELLWKFDTKSERIHTLSELKLGRLPALFAPRLEGYGARLAELIQGMLNSDEDKRLSCQQVQAELEALIASCDT</sequence>
<evidence type="ECO:0000256" key="2">
    <source>
        <dbReference type="ARBA" id="ARBA00022741"/>
    </source>
</evidence>
<reference evidence="9" key="1">
    <citation type="submission" date="2020-04" db="EMBL/GenBank/DDBJ databases">
        <title>Genome Assembly and Annotation of Botryosphaeria dothidea sdau 11-99, a Latent Pathogen of Apple Fruit Ring Rot in China.</title>
        <authorList>
            <person name="Yu C."/>
            <person name="Diao Y."/>
            <person name="Lu Q."/>
            <person name="Zhao J."/>
            <person name="Cui S."/>
            <person name="Peng C."/>
            <person name="He B."/>
            <person name="Liu H."/>
        </authorList>
    </citation>
    <scope>NUCLEOTIDE SEQUENCE [LARGE SCALE GENOMIC DNA]</scope>
    <source>
        <strain evidence="9">Sdau11-99</strain>
    </source>
</reference>
<evidence type="ECO:0000256" key="5">
    <source>
        <dbReference type="ARBA" id="ARBA00037982"/>
    </source>
</evidence>
<dbReference type="OrthoDB" id="1405469at2759"/>
<evidence type="ECO:0000313" key="9">
    <source>
        <dbReference type="EMBL" id="KAF4306608.1"/>
    </source>
</evidence>
<comment type="caution">
    <text evidence="9">The sequence shown here is derived from an EMBL/GenBank/DDBJ whole genome shotgun (WGS) entry which is preliminary data.</text>
</comment>
<feature type="region of interest" description="Disordered" evidence="7">
    <location>
        <begin position="394"/>
        <end position="448"/>
    </location>
</feature>
<keyword evidence="4 6" id="KW-0067">ATP-binding</keyword>
<evidence type="ECO:0000256" key="6">
    <source>
        <dbReference type="PROSITE-ProRule" id="PRU10141"/>
    </source>
</evidence>
<keyword evidence="2 6" id="KW-0547">Nucleotide-binding</keyword>
<dbReference type="SUPFAM" id="SSF56112">
    <property type="entry name" value="Protein kinase-like (PK-like)"/>
    <property type="match status" value="1"/>
</dbReference>
<dbReference type="InterPro" id="IPR008271">
    <property type="entry name" value="Ser/Thr_kinase_AS"/>
</dbReference>
<dbReference type="Proteomes" id="UP000572817">
    <property type="component" value="Unassembled WGS sequence"/>
</dbReference>
<dbReference type="GO" id="GO:0005737">
    <property type="term" value="C:cytoplasm"/>
    <property type="evidence" value="ECO:0007669"/>
    <property type="project" value="TreeGrafter"/>
</dbReference>
<evidence type="ECO:0000256" key="3">
    <source>
        <dbReference type="ARBA" id="ARBA00022777"/>
    </source>
</evidence>
<feature type="compositionally biased region" description="Polar residues" evidence="7">
    <location>
        <begin position="184"/>
        <end position="207"/>
    </location>
</feature>
<dbReference type="PROSITE" id="PS50011">
    <property type="entry name" value="PROTEIN_KINASE_DOM"/>
    <property type="match status" value="1"/>
</dbReference>
<dbReference type="Gene3D" id="3.30.200.20">
    <property type="entry name" value="Phosphorylase Kinase, domain 1"/>
    <property type="match status" value="1"/>
</dbReference>
<accession>A0A8H4IUM5</accession>
<feature type="domain" description="Protein kinase" evidence="8">
    <location>
        <begin position="243"/>
        <end position="748"/>
    </location>
</feature>
<evidence type="ECO:0000256" key="1">
    <source>
        <dbReference type="ARBA" id="ARBA00022679"/>
    </source>
</evidence>
<dbReference type="SMART" id="SM00220">
    <property type="entry name" value="S_TKc"/>
    <property type="match status" value="1"/>
</dbReference>
<dbReference type="GO" id="GO:0005524">
    <property type="term" value="F:ATP binding"/>
    <property type="evidence" value="ECO:0007669"/>
    <property type="project" value="UniProtKB-UniRule"/>
</dbReference>
<evidence type="ECO:0000313" key="10">
    <source>
        <dbReference type="Proteomes" id="UP000572817"/>
    </source>
</evidence>
<dbReference type="InterPro" id="IPR017441">
    <property type="entry name" value="Protein_kinase_ATP_BS"/>
</dbReference>
<gene>
    <name evidence="9" type="ORF">GTA08_BOTSDO05063</name>
</gene>
<evidence type="ECO:0000256" key="4">
    <source>
        <dbReference type="ARBA" id="ARBA00022840"/>
    </source>
</evidence>
<dbReference type="GO" id="GO:0004694">
    <property type="term" value="F:eukaryotic translation initiation factor 2alpha kinase activity"/>
    <property type="evidence" value="ECO:0007669"/>
    <property type="project" value="TreeGrafter"/>
</dbReference>
<dbReference type="AlphaFoldDB" id="A0A8H4IUM5"/>
<organism evidence="9 10">
    <name type="scientific">Botryosphaeria dothidea</name>
    <dbReference type="NCBI Taxonomy" id="55169"/>
    <lineage>
        <taxon>Eukaryota</taxon>
        <taxon>Fungi</taxon>
        <taxon>Dikarya</taxon>
        <taxon>Ascomycota</taxon>
        <taxon>Pezizomycotina</taxon>
        <taxon>Dothideomycetes</taxon>
        <taxon>Dothideomycetes incertae sedis</taxon>
        <taxon>Botryosphaeriales</taxon>
        <taxon>Botryosphaeriaceae</taxon>
        <taxon>Botryosphaeria</taxon>
    </lineage>
</organism>
<evidence type="ECO:0000256" key="7">
    <source>
        <dbReference type="SAM" id="MobiDB-lite"/>
    </source>
</evidence>
<feature type="binding site" evidence="6">
    <location>
        <position position="272"/>
    </location>
    <ligand>
        <name>ATP</name>
        <dbReference type="ChEBI" id="CHEBI:30616"/>
    </ligand>
</feature>
<protein>
    <recommendedName>
        <fullName evidence="8">Protein kinase domain-containing protein</fullName>
    </recommendedName>
</protein>
<dbReference type="PANTHER" id="PTHR11042:SF187">
    <property type="entry name" value="EUKARYOTIC TRANSLATION INITIATION FACTOR 2-ALPHA KINASE 2"/>
    <property type="match status" value="1"/>
</dbReference>
<feature type="region of interest" description="Disordered" evidence="7">
    <location>
        <begin position="177"/>
        <end position="216"/>
    </location>
</feature>
<dbReference type="EMBL" id="WWBZ02000033">
    <property type="protein sequence ID" value="KAF4306608.1"/>
    <property type="molecule type" value="Genomic_DNA"/>
</dbReference>
<proteinExistence type="inferred from homology"/>
<evidence type="ECO:0000259" key="8">
    <source>
        <dbReference type="PROSITE" id="PS50011"/>
    </source>
</evidence>
<dbReference type="InterPro" id="IPR000719">
    <property type="entry name" value="Prot_kinase_dom"/>
</dbReference>
<comment type="similarity">
    <text evidence="5">Belongs to the protein kinase superfamily. Ser/Thr protein kinase family. GCN2 subfamily.</text>
</comment>
<keyword evidence="1" id="KW-0808">Transferase</keyword>
<dbReference type="PROSITE" id="PS00107">
    <property type="entry name" value="PROTEIN_KINASE_ATP"/>
    <property type="match status" value="1"/>
</dbReference>
<dbReference type="GO" id="GO:0005634">
    <property type="term" value="C:nucleus"/>
    <property type="evidence" value="ECO:0007669"/>
    <property type="project" value="TreeGrafter"/>
</dbReference>
<dbReference type="InterPro" id="IPR050339">
    <property type="entry name" value="CC_SR_Kinase"/>
</dbReference>
<dbReference type="InterPro" id="IPR011009">
    <property type="entry name" value="Kinase-like_dom_sf"/>
</dbReference>
<dbReference type="Gene3D" id="1.10.510.10">
    <property type="entry name" value="Transferase(Phosphotransferase) domain 1"/>
    <property type="match status" value="1"/>
</dbReference>
<feature type="compositionally biased region" description="Low complexity" evidence="7">
    <location>
        <begin position="420"/>
        <end position="430"/>
    </location>
</feature>
<feature type="compositionally biased region" description="Low complexity" evidence="7">
    <location>
        <begin position="11"/>
        <end position="20"/>
    </location>
</feature>